<sequence length="387" mass="40915">MNLSLLWGQMKVDLETEPCESAACQCHWRSNASQAGRIAVVAGMVLCLHVGFAAVGSTQDFARSTSSLSPTTSPGTRVSVPPQLENLLRHGGVPSSLAQMQILEKQQQKIAALAKDCTVSVQIGSAQGCGVIVTESGYILTAAHVATRPNLSASIKLSNGRTVTATTLGLNRSVDAGLIKINGGQNGGAPWPHASLGTSEKVVPGMWCIATGHPGGYERERGPVTRVGRLLAVSSDKIVTDCALIGGDSGGPLFDLEGRLIAVHSRIGNDVADNLHVPVDHYDASWKRLVAGEQWGFLEGFQPVLGVSGNESTGVARILKVSKGSPAEKAGFRVNDVVERFGDVPISSFSQLKKAVSNTMPGERVEVWVSRNSDRPRRIVVEIGRVE</sequence>
<dbReference type="GO" id="GO:0006508">
    <property type="term" value="P:proteolysis"/>
    <property type="evidence" value="ECO:0007669"/>
    <property type="project" value="UniProtKB-KW"/>
</dbReference>
<dbReference type="InterPro" id="IPR001478">
    <property type="entry name" value="PDZ"/>
</dbReference>
<name>A0A5C6DRF7_9BACT</name>
<keyword evidence="3 5" id="KW-0378">Hydrolase</keyword>
<dbReference type="Gene3D" id="2.40.10.120">
    <property type="match status" value="1"/>
</dbReference>
<evidence type="ECO:0000256" key="3">
    <source>
        <dbReference type="ARBA" id="ARBA00022801"/>
    </source>
</evidence>
<dbReference type="InterPro" id="IPR001940">
    <property type="entry name" value="Peptidase_S1C"/>
</dbReference>
<feature type="domain" description="PDZ" evidence="4">
    <location>
        <begin position="303"/>
        <end position="373"/>
    </location>
</feature>
<dbReference type="InterPro" id="IPR036034">
    <property type="entry name" value="PDZ_sf"/>
</dbReference>
<dbReference type="GO" id="GO:0004252">
    <property type="term" value="F:serine-type endopeptidase activity"/>
    <property type="evidence" value="ECO:0007669"/>
    <property type="project" value="InterPro"/>
</dbReference>
<dbReference type="OrthoDB" id="248175at2"/>
<dbReference type="EMBL" id="SJPV01000004">
    <property type="protein sequence ID" value="TWU38447.1"/>
    <property type="molecule type" value="Genomic_DNA"/>
</dbReference>
<dbReference type="Proteomes" id="UP000319143">
    <property type="component" value="Unassembled WGS sequence"/>
</dbReference>
<dbReference type="PRINTS" id="PR00834">
    <property type="entry name" value="PROTEASES2C"/>
</dbReference>
<comment type="similarity">
    <text evidence="1">Belongs to the peptidase S1C family.</text>
</comment>
<evidence type="ECO:0000256" key="2">
    <source>
        <dbReference type="ARBA" id="ARBA00022670"/>
    </source>
</evidence>
<keyword evidence="2 5" id="KW-0645">Protease</keyword>
<dbReference type="AlphaFoldDB" id="A0A5C6DRF7"/>
<proteinExistence type="inferred from homology"/>
<dbReference type="InterPro" id="IPR009003">
    <property type="entry name" value="Peptidase_S1_PA"/>
</dbReference>
<keyword evidence="6" id="KW-1185">Reference proteome</keyword>
<dbReference type="Pfam" id="PF13365">
    <property type="entry name" value="Trypsin_2"/>
    <property type="match status" value="1"/>
</dbReference>
<accession>A0A5C6DRF7</accession>
<dbReference type="EC" id="3.4.21.107" evidence="5"/>
<dbReference type="Pfam" id="PF13180">
    <property type="entry name" value="PDZ_2"/>
    <property type="match status" value="1"/>
</dbReference>
<gene>
    <name evidence="5" type="primary">degQ</name>
    <name evidence="5" type="ORF">Poly41_29230</name>
</gene>
<evidence type="ECO:0000256" key="1">
    <source>
        <dbReference type="ARBA" id="ARBA00010541"/>
    </source>
</evidence>
<comment type="caution">
    <text evidence="5">The sequence shown here is derived from an EMBL/GenBank/DDBJ whole genome shotgun (WGS) entry which is preliminary data.</text>
</comment>
<protein>
    <submittedName>
        <fullName evidence="5">Periplasmic pH-dependent serine endoprotease DegQ</fullName>
        <ecNumber evidence="5">3.4.21.107</ecNumber>
    </submittedName>
</protein>
<dbReference type="PANTHER" id="PTHR22939">
    <property type="entry name" value="SERINE PROTEASE FAMILY S1C HTRA-RELATED"/>
    <property type="match status" value="1"/>
</dbReference>
<dbReference type="SMART" id="SM00228">
    <property type="entry name" value="PDZ"/>
    <property type="match status" value="1"/>
</dbReference>
<dbReference type="RefSeq" id="WP_146526753.1">
    <property type="nucleotide sequence ID" value="NZ_SJPV01000004.1"/>
</dbReference>
<organism evidence="5 6">
    <name type="scientific">Novipirellula artificiosorum</name>
    <dbReference type="NCBI Taxonomy" id="2528016"/>
    <lineage>
        <taxon>Bacteria</taxon>
        <taxon>Pseudomonadati</taxon>
        <taxon>Planctomycetota</taxon>
        <taxon>Planctomycetia</taxon>
        <taxon>Pirellulales</taxon>
        <taxon>Pirellulaceae</taxon>
        <taxon>Novipirellula</taxon>
    </lineage>
</organism>
<evidence type="ECO:0000313" key="5">
    <source>
        <dbReference type="EMBL" id="TWU38447.1"/>
    </source>
</evidence>
<dbReference type="PANTHER" id="PTHR22939:SF129">
    <property type="entry name" value="SERINE PROTEASE HTRA2, MITOCHONDRIAL"/>
    <property type="match status" value="1"/>
</dbReference>
<evidence type="ECO:0000259" key="4">
    <source>
        <dbReference type="SMART" id="SM00228"/>
    </source>
</evidence>
<dbReference type="SUPFAM" id="SSF50494">
    <property type="entry name" value="Trypsin-like serine proteases"/>
    <property type="match status" value="1"/>
</dbReference>
<dbReference type="Gene3D" id="2.30.42.10">
    <property type="match status" value="1"/>
</dbReference>
<evidence type="ECO:0000313" key="6">
    <source>
        <dbReference type="Proteomes" id="UP000319143"/>
    </source>
</evidence>
<dbReference type="SUPFAM" id="SSF50156">
    <property type="entry name" value="PDZ domain-like"/>
    <property type="match status" value="1"/>
</dbReference>
<reference evidence="5 6" key="1">
    <citation type="submission" date="2019-02" db="EMBL/GenBank/DDBJ databases">
        <title>Deep-cultivation of Planctomycetes and their phenomic and genomic characterization uncovers novel biology.</title>
        <authorList>
            <person name="Wiegand S."/>
            <person name="Jogler M."/>
            <person name="Boedeker C."/>
            <person name="Pinto D."/>
            <person name="Vollmers J."/>
            <person name="Rivas-Marin E."/>
            <person name="Kohn T."/>
            <person name="Peeters S.H."/>
            <person name="Heuer A."/>
            <person name="Rast P."/>
            <person name="Oberbeckmann S."/>
            <person name="Bunk B."/>
            <person name="Jeske O."/>
            <person name="Meyerdierks A."/>
            <person name="Storesund J.E."/>
            <person name="Kallscheuer N."/>
            <person name="Luecker S."/>
            <person name="Lage O.M."/>
            <person name="Pohl T."/>
            <person name="Merkel B.J."/>
            <person name="Hornburger P."/>
            <person name="Mueller R.-W."/>
            <person name="Bruemmer F."/>
            <person name="Labrenz M."/>
            <person name="Spormann A.M."/>
            <person name="Op Den Camp H."/>
            <person name="Overmann J."/>
            <person name="Amann R."/>
            <person name="Jetten M.S.M."/>
            <person name="Mascher T."/>
            <person name="Medema M.H."/>
            <person name="Devos D.P."/>
            <person name="Kaster A.-K."/>
            <person name="Ovreas L."/>
            <person name="Rohde M."/>
            <person name="Galperin M.Y."/>
            <person name="Jogler C."/>
        </authorList>
    </citation>
    <scope>NUCLEOTIDE SEQUENCE [LARGE SCALE GENOMIC DNA]</scope>
    <source>
        <strain evidence="5 6">Poly41</strain>
    </source>
</reference>